<keyword evidence="1" id="KW-0732">Signal</keyword>
<evidence type="ECO:0000313" key="2">
    <source>
        <dbReference type="EMBL" id="EED86333.1"/>
    </source>
</evidence>
<dbReference type="STRING" id="35128.B8LEC3"/>
<accession>B8LEC3</accession>
<dbReference type="KEGG" id="tps:THAPSDRAFT_bd1837"/>
<dbReference type="RefSeq" id="XP_002297370.1">
    <property type="nucleotide sequence ID" value="XM_002297334.1"/>
</dbReference>
<keyword evidence="3" id="KW-1185">Reference proteome</keyword>
<dbReference type="Gene3D" id="1.20.1050.10">
    <property type="match status" value="1"/>
</dbReference>
<dbReference type="InterPro" id="IPR036282">
    <property type="entry name" value="Glutathione-S-Trfase_C_sf"/>
</dbReference>
<feature type="signal peptide" evidence="1">
    <location>
        <begin position="1"/>
        <end position="31"/>
    </location>
</feature>
<evidence type="ECO:0000313" key="3">
    <source>
        <dbReference type="Proteomes" id="UP000001449"/>
    </source>
</evidence>
<sequence length="468" mass="53043">MMMMMSQFPTNRYLRFASTVTLLLLSTSTNAFSTPSWQQLQSAQSPLHVPLQNPPPIYNDELPSHVKESKSHLPILYRDKECICADCQMVWMALECKGVEYVTVLVSKYSGDDGVVGEVVENVPRIVWPDDDGENDQATTTTKTDAIKLIEQIQTKYPSSPPQFYPKLSAAVDASRCNILRLPGVMPRNSDPAFQSFAPYLFREDGTLVAMSSHCVSLEEVEEMLEEYYLGPYLCGKEITAADMVWMPYLERYAVQLPLLYPKIDVLNPRSKSAYEMVYEWYLAMERDVPAYACCVQGDARHWRRHLESVVEIHNERAATEKDRVPKLPPIPKRKGWWLKKNPNSKVLWKAYYGDGSSRPWLGDTPEREVALYLVQNRKEIIEGAVEETSGMGMTVDETDEALREIIHTLIGSESPENDDENIDELSENASRVVEFVSERVEVPRDMGMIPALALGELLSKVSIVSKA</sequence>
<dbReference type="SUPFAM" id="SSF47616">
    <property type="entry name" value="GST C-terminal domain-like"/>
    <property type="match status" value="1"/>
</dbReference>
<dbReference type="AlphaFoldDB" id="B8LEC3"/>
<evidence type="ECO:0008006" key="4">
    <source>
        <dbReference type="Google" id="ProtNLM"/>
    </source>
</evidence>
<dbReference type="Proteomes" id="UP000001449">
    <property type="component" value="Unassembled WGS sequence"/>
</dbReference>
<dbReference type="PaxDb" id="35128-Thapsdraft1837"/>
<organism evidence="2 3">
    <name type="scientific">Thalassiosira pseudonana</name>
    <name type="common">Marine diatom</name>
    <name type="synonym">Cyclotella nana</name>
    <dbReference type="NCBI Taxonomy" id="35128"/>
    <lineage>
        <taxon>Eukaryota</taxon>
        <taxon>Sar</taxon>
        <taxon>Stramenopiles</taxon>
        <taxon>Ochrophyta</taxon>
        <taxon>Bacillariophyta</taxon>
        <taxon>Coscinodiscophyceae</taxon>
        <taxon>Thalassiosirophycidae</taxon>
        <taxon>Thalassiosirales</taxon>
        <taxon>Thalassiosiraceae</taxon>
        <taxon>Thalassiosira</taxon>
    </lineage>
</organism>
<dbReference type="HOGENOM" id="CLU_584639_0_0_1"/>
<evidence type="ECO:0000256" key="1">
    <source>
        <dbReference type="SAM" id="SignalP"/>
    </source>
</evidence>
<name>B8LEC3_THAPS</name>
<dbReference type="EMBL" id="DS999434">
    <property type="protein sequence ID" value="EED86333.1"/>
    <property type="molecule type" value="Genomic_DNA"/>
</dbReference>
<gene>
    <name evidence="2" type="ORF">THAPSDRAFT_bd1837</name>
</gene>
<proteinExistence type="predicted"/>
<dbReference type="InParanoid" id="B8LEC3"/>
<reference evidence="2 3" key="2">
    <citation type="journal article" date="2008" name="Nature">
        <title>The Phaeodactylum genome reveals the evolutionary history of diatom genomes.</title>
        <authorList>
            <person name="Bowler C."/>
            <person name="Allen A.E."/>
            <person name="Badger J.H."/>
            <person name="Grimwood J."/>
            <person name="Jabbari K."/>
            <person name="Kuo A."/>
            <person name="Maheswari U."/>
            <person name="Martens C."/>
            <person name="Maumus F."/>
            <person name="Otillar R.P."/>
            <person name="Rayko E."/>
            <person name="Salamov A."/>
            <person name="Vandepoele K."/>
            <person name="Beszteri B."/>
            <person name="Gruber A."/>
            <person name="Heijde M."/>
            <person name="Katinka M."/>
            <person name="Mock T."/>
            <person name="Valentin K."/>
            <person name="Verret F."/>
            <person name="Berges J.A."/>
            <person name="Brownlee C."/>
            <person name="Cadoret J.P."/>
            <person name="Chiovitti A."/>
            <person name="Choi C.J."/>
            <person name="Coesel S."/>
            <person name="De Martino A."/>
            <person name="Detter J.C."/>
            <person name="Durkin C."/>
            <person name="Falciatore A."/>
            <person name="Fournet J."/>
            <person name="Haruta M."/>
            <person name="Huysman M.J."/>
            <person name="Jenkins B.D."/>
            <person name="Jiroutova K."/>
            <person name="Jorgensen R.E."/>
            <person name="Joubert Y."/>
            <person name="Kaplan A."/>
            <person name="Kroger N."/>
            <person name="Kroth P.G."/>
            <person name="La Roche J."/>
            <person name="Lindquist E."/>
            <person name="Lommer M."/>
            <person name="Martin-Jezequel V."/>
            <person name="Lopez P.J."/>
            <person name="Lucas S."/>
            <person name="Mangogna M."/>
            <person name="McGinnis K."/>
            <person name="Medlin L.K."/>
            <person name="Montsant A."/>
            <person name="Oudot-Le Secq M.P."/>
            <person name="Napoli C."/>
            <person name="Obornik M."/>
            <person name="Parker M.S."/>
            <person name="Petit J.L."/>
            <person name="Porcel B.M."/>
            <person name="Poulsen N."/>
            <person name="Robison M."/>
            <person name="Rychlewski L."/>
            <person name="Rynearson T.A."/>
            <person name="Schmutz J."/>
            <person name="Shapiro H."/>
            <person name="Siaut M."/>
            <person name="Stanley M."/>
            <person name="Sussman M.R."/>
            <person name="Taylor A.R."/>
            <person name="Vardi A."/>
            <person name="von Dassow P."/>
            <person name="Vyverman W."/>
            <person name="Willis A."/>
            <person name="Wyrwicz L.S."/>
            <person name="Rokhsar D.S."/>
            <person name="Weissenbach J."/>
            <person name="Armbrust E.V."/>
            <person name="Green B.R."/>
            <person name="Van de Peer Y."/>
            <person name="Grigoriev I.V."/>
        </authorList>
    </citation>
    <scope>NUCLEOTIDE SEQUENCE [LARGE SCALE GENOMIC DNA]</scope>
    <source>
        <strain evidence="2 3">CCMP1335</strain>
    </source>
</reference>
<dbReference type="eggNOG" id="ENOG502T3MF">
    <property type="taxonomic scope" value="Eukaryota"/>
</dbReference>
<dbReference type="GeneID" id="7447689"/>
<protein>
    <recommendedName>
        <fullName evidence="4">GST N-terminal domain-containing protein</fullName>
    </recommendedName>
</protein>
<reference evidence="2 3" key="1">
    <citation type="journal article" date="2004" name="Science">
        <title>The genome of the diatom Thalassiosira pseudonana: ecology, evolution, and metabolism.</title>
        <authorList>
            <person name="Armbrust E.V."/>
            <person name="Berges J.A."/>
            <person name="Bowler C."/>
            <person name="Green B.R."/>
            <person name="Martinez D."/>
            <person name="Putnam N.H."/>
            <person name="Zhou S."/>
            <person name="Allen A.E."/>
            <person name="Apt K.E."/>
            <person name="Bechner M."/>
            <person name="Brzezinski M.A."/>
            <person name="Chaal B.K."/>
            <person name="Chiovitti A."/>
            <person name="Davis A.K."/>
            <person name="Demarest M.S."/>
            <person name="Detter J.C."/>
            <person name="Glavina T."/>
            <person name="Goodstein D."/>
            <person name="Hadi M.Z."/>
            <person name="Hellsten U."/>
            <person name="Hildebrand M."/>
            <person name="Jenkins B.D."/>
            <person name="Jurka J."/>
            <person name="Kapitonov V.V."/>
            <person name="Kroger N."/>
            <person name="Lau W.W."/>
            <person name="Lane T.W."/>
            <person name="Larimer F.W."/>
            <person name="Lippmeier J.C."/>
            <person name="Lucas S."/>
            <person name="Medina M."/>
            <person name="Montsant A."/>
            <person name="Obornik M."/>
            <person name="Parker M.S."/>
            <person name="Palenik B."/>
            <person name="Pazour G.J."/>
            <person name="Richardson P.M."/>
            <person name="Rynearson T.A."/>
            <person name="Saito M.A."/>
            <person name="Schwartz D.C."/>
            <person name="Thamatrakoln K."/>
            <person name="Valentin K."/>
            <person name="Vardi A."/>
            <person name="Wilkerson F.P."/>
            <person name="Rokhsar D.S."/>
        </authorList>
    </citation>
    <scope>NUCLEOTIDE SEQUENCE [LARGE SCALE GENOMIC DNA]</scope>
    <source>
        <strain evidence="2 3">CCMP1335</strain>
    </source>
</reference>
<feature type="chain" id="PRO_5002876670" description="GST N-terminal domain-containing protein" evidence="1">
    <location>
        <begin position="32"/>
        <end position="468"/>
    </location>
</feature>